<protein>
    <recommendedName>
        <fullName evidence="3">DUF4412 domain-containing protein</fullName>
    </recommendedName>
</protein>
<keyword evidence="1 2" id="KW-0732">Signal</keyword>
<dbReference type="InterPro" id="IPR029046">
    <property type="entry name" value="LolA/LolB/LppX"/>
</dbReference>
<feature type="signal peptide" evidence="2">
    <location>
        <begin position="1"/>
        <end position="17"/>
    </location>
</feature>
<dbReference type="AlphaFoldDB" id="A0A9W6FRL6"/>
<dbReference type="Proteomes" id="UP001144372">
    <property type="component" value="Unassembled WGS sequence"/>
</dbReference>
<comment type="caution">
    <text evidence="4">The sequence shown here is derived from an EMBL/GenBank/DDBJ whole genome shotgun (WGS) entry which is preliminary data.</text>
</comment>
<evidence type="ECO:0000256" key="1">
    <source>
        <dbReference type="ARBA" id="ARBA00022729"/>
    </source>
</evidence>
<name>A0A9W6FRL6_9BACT</name>
<gene>
    <name evidence="4" type="ORF">DAMNIGENAA_10950</name>
</gene>
<organism evidence="4 5">
    <name type="scientific">Desulforhabdus amnigena</name>
    <dbReference type="NCBI Taxonomy" id="40218"/>
    <lineage>
        <taxon>Bacteria</taxon>
        <taxon>Pseudomonadati</taxon>
        <taxon>Thermodesulfobacteriota</taxon>
        <taxon>Syntrophobacteria</taxon>
        <taxon>Syntrophobacterales</taxon>
        <taxon>Syntrophobacteraceae</taxon>
        <taxon>Desulforhabdus</taxon>
    </lineage>
</organism>
<evidence type="ECO:0000313" key="4">
    <source>
        <dbReference type="EMBL" id="GLI33662.1"/>
    </source>
</evidence>
<proteinExistence type="predicted"/>
<evidence type="ECO:0000259" key="3">
    <source>
        <dbReference type="Pfam" id="PF14371"/>
    </source>
</evidence>
<evidence type="ECO:0000256" key="2">
    <source>
        <dbReference type="SAM" id="SignalP"/>
    </source>
</evidence>
<sequence length="183" mass="20985">MVAVAFCIVLISAPALAAEFSADMVFQPKGEAPMTAKVYVKGNKMRQEAMEEGEKQIVIVRPDKKVSWMIDPEEKKYIEMPYEDEENLFEEWSLEKQEKAKFLKEENAAGVPCKKYEIDEEGEKTSIWISTKHSFPVKVEDSETIVEYKNIRDGSLEDSLFELPEGYEKISVPTMDEDKEVSQ</sequence>
<accession>A0A9W6FRL6</accession>
<feature type="chain" id="PRO_5040883711" description="DUF4412 domain-containing protein" evidence="2">
    <location>
        <begin position="18"/>
        <end position="183"/>
    </location>
</feature>
<reference evidence="4" key="1">
    <citation type="submission" date="2022-12" db="EMBL/GenBank/DDBJ databases">
        <title>Reference genome sequencing for broad-spectrum identification of bacterial and archaeal isolates by mass spectrometry.</title>
        <authorList>
            <person name="Sekiguchi Y."/>
            <person name="Tourlousse D.M."/>
        </authorList>
    </citation>
    <scope>NUCLEOTIDE SEQUENCE</scope>
    <source>
        <strain evidence="4">ASRB1</strain>
    </source>
</reference>
<dbReference type="Gene3D" id="2.50.20.10">
    <property type="entry name" value="Lipoprotein localisation LolA/LolB/LppX"/>
    <property type="match status" value="1"/>
</dbReference>
<dbReference type="InterPro" id="IPR025524">
    <property type="entry name" value="DUF4412"/>
</dbReference>
<feature type="domain" description="DUF4412" evidence="3">
    <location>
        <begin position="27"/>
        <end position="131"/>
    </location>
</feature>
<evidence type="ECO:0000313" key="5">
    <source>
        <dbReference type="Proteomes" id="UP001144372"/>
    </source>
</evidence>
<keyword evidence="5" id="KW-1185">Reference proteome</keyword>
<dbReference type="Pfam" id="PF14371">
    <property type="entry name" value="DUF4412"/>
    <property type="match status" value="1"/>
</dbReference>
<dbReference type="EMBL" id="BSDR01000001">
    <property type="protein sequence ID" value="GLI33662.1"/>
    <property type="molecule type" value="Genomic_DNA"/>
</dbReference>
<dbReference type="SUPFAM" id="SSF89392">
    <property type="entry name" value="Prokaryotic lipoproteins and lipoprotein localization factors"/>
    <property type="match status" value="1"/>
</dbReference>